<accession>A0AAD0WR54</accession>
<keyword evidence="1" id="KW-1133">Transmembrane helix</keyword>
<dbReference type="KEGG" id="asui:ASUIS_1470"/>
<organism evidence="2 3">
    <name type="scientific">Arcobacter suis CECT 7833</name>
    <dbReference type="NCBI Taxonomy" id="663365"/>
    <lineage>
        <taxon>Bacteria</taxon>
        <taxon>Pseudomonadati</taxon>
        <taxon>Campylobacterota</taxon>
        <taxon>Epsilonproteobacteria</taxon>
        <taxon>Campylobacterales</taxon>
        <taxon>Arcobacteraceae</taxon>
        <taxon>Arcobacter</taxon>
    </lineage>
</organism>
<evidence type="ECO:0000313" key="3">
    <source>
        <dbReference type="Proteomes" id="UP000263040"/>
    </source>
</evidence>
<evidence type="ECO:0000256" key="1">
    <source>
        <dbReference type="SAM" id="Phobius"/>
    </source>
</evidence>
<protein>
    <submittedName>
        <fullName evidence="2">Uncharacterized protein</fullName>
    </submittedName>
</protein>
<gene>
    <name evidence="2" type="ORF">ASUIS_1470</name>
</gene>
<dbReference type="EMBL" id="CP032100">
    <property type="protein sequence ID" value="AXX89952.1"/>
    <property type="molecule type" value="Genomic_DNA"/>
</dbReference>
<proteinExistence type="predicted"/>
<dbReference type="AlphaFoldDB" id="A0AAD0WR54"/>
<keyword evidence="1" id="KW-0812">Transmembrane</keyword>
<sequence>MDYFRELFFSMVVFIIGYMIFKYDVLKKLSNTRTLEKDFKNCYILKYPNRVEFHNKGAVFMIDFDDFFKLNPKLKGKIKVIERPLIDRTSSDAIRKELEIRKEIREKNIKE</sequence>
<feature type="transmembrane region" description="Helical" evidence="1">
    <location>
        <begin position="6"/>
        <end position="25"/>
    </location>
</feature>
<dbReference type="RefSeq" id="WP_118886476.1">
    <property type="nucleotide sequence ID" value="NZ_CP032100.1"/>
</dbReference>
<evidence type="ECO:0000313" key="2">
    <source>
        <dbReference type="EMBL" id="AXX89952.1"/>
    </source>
</evidence>
<reference evidence="2 3" key="1">
    <citation type="submission" date="2018-08" db="EMBL/GenBank/DDBJ databases">
        <title>Complete genome of the Arcobacter suis type strain LMG 26152.</title>
        <authorList>
            <person name="Miller W.G."/>
            <person name="Yee E."/>
            <person name="Bono J.L."/>
        </authorList>
    </citation>
    <scope>NUCLEOTIDE SEQUENCE [LARGE SCALE GENOMIC DNA]</scope>
    <source>
        <strain evidence="2 3">CECT 7833</strain>
    </source>
</reference>
<name>A0AAD0WR54_9BACT</name>
<keyword evidence="3" id="KW-1185">Reference proteome</keyword>
<dbReference type="Proteomes" id="UP000263040">
    <property type="component" value="Chromosome"/>
</dbReference>
<keyword evidence="1" id="KW-0472">Membrane</keyword>